<feature type="region of interest" description="Disordered" evidence="1">
    <location>
        <begin position="175"/>
        <end position="200"/>
    </location>
</feature>
<evidence type="ECO:0000313" key="3">
    <source>
        <dbReference type="EMBL" id="TNC22474.1"/>
    </source>
</evidence>
<dbReference type="Proteomes" id="UP000305546">
    <property type="component" value="Unassembled WGS sequence"/>
</dbReference>
<keyword evidence="4" id="KW-1185">Reference proteome</keyword>
<dbReference type="Pfam" id="PF21725">
    <property type="entry name" value="T7SS_signal"/>
    <property type="match status" value="1"/>
</dbReference>
<dbReference type="OrthoDB" id="5194739at2"/>
<feature type="domain" description="Putative T7SS secretion signal" evidence="2">
    <location>
        <begin position="4"/>
        <end position="177"/>
    </location>
</feature>
<evidence type="ECO:0000256" key="1">
    <source>
        <dbReference type="SAM" id="MobiDB-lite"/>
    </source>
</evidence>
<proteinExistence type="predicted"/>
<evidence type="ECO:0000259" key="2">
    <source>
        <dbReference type="Pfam" id="PF21725"/>
    </source>
</evidence>
<dbReference type="AlphaFoldDB" id="A0A5C4LUM0"/>
<protein>
    <recommendedName>
        <fullName evidence="2">Putative T7SS secretion signal domain-containing protein</fullName>
    </recommendedName>
</protein>
<gene>
    <name evidence="3" type="ORF">FG385_24975</name>
</gene>
<organism evidence="3 4">
    <name type="scientific">Amycolatopsis alkalitolerans</name>
    <dbReference type="NCBI Taxonomy" id="2547244"/>
    <lineage>
        <taxon>Bacteria</taxon>
        <taxon>Bacillati</taxon>
        <taxon>Actinomycetota</taxon>
        <taxon>Actinomycetes</taxon>
        <taxon>Pseudonocardiales</taxon>
        <taxon>Pseudonocardiaceae</taxon>
        <taxon>Amycolatopsis</taxon>
    </lineage>
</organism>
<dbReference type="RefSeq" id="WP_139099228.1">
    <property type="nucleotide sequence ID" value="NZ_VDFW01000026.1"/>
</dbReference>
<dbReference type="EMBL" id="VDFW01000026">
    <property type="protein sequence ID" value="TNC22474.1"/>
    <property type="molecule type" value="Genomic_DNA"/>
</dbReference>
<reference evidence="3 4" key="1">
    <citation type="submission" date="2019-06" db="EMBL/GenBank/DDBJ databases">
        <title>Amycolatopsis alkalitolerans sp. nov., isolated from Gastrodia elata Blume.</title>
        <authorList>
            <person name="Narsing Rao M.P."/>
            <person name="Li W.J."/>
        </authorList>
    </citation>
    <scope>NUCLEOTIDE SEQUENCE [LARGE SCALE GENOMIC DNA]</scope>
    <source>
        <strain evidence="3 4">SYSUP0005</strain>
    </source>
</reference>
<name>A0A5C4LUM0_9PSEU</name>
<comment type="caution">
    <text evidence="3">The sequence shown here is derived from an EMBL/GenBank/DDBJ whole genome shotgun (WGS) entry which is preliminary data.</text>
</comment>
<dbReference type="InterPro" id="IPR049082">
    <property type="entry name" value="T7SS_signal"/>
</dbReference>
<accession>A0A5C4LUM0</accession>
<evidence type="ECO:0000313" key="4">
    <source>
        <dbReference type="Proteomes" id="UP000305546"/>
    </source>
</evidence>
<sequence length="446" mass="44524">MPAELGQTTDPRELIPGQPEQIANDLRDLVANIAKIGTVGDGLRGVDPGQWTGQGADVFRDVFGQEPPKWFSAVDLVSRGGQALADFGDVLTWGQSEAQRAIEMYTQAVAASRAAADQYNVRATQASAAGQTLAPFQDPGAGPAQAAQDVLANARDRVTAVGGAVAQAFGVGKRAPEKKWDPGKQQWVDRNGWQTGRGGKSYGGNWGGEQSDGMFHDLVGDTLKALGFDIGERTYAASAGVDLLDGSLEGQFQSGPWSGSGKLEGSVVGADAGAGATVSALGVSAGASAEAYLAEGSAEGEVKLGEHAGVSGSAESMIGAEAAARGNIGLTGAQGSAEAFAGGKLEGQASAEAAGVSAGVHGEVSYGIGAEAGGQVGMGDDGKFHLSASLGVTLGVGGSVGFDVAIDPAEVVDTVDDVADDVGEFASDVGHGVANAAGAVADFLGF</sequence>